<dbReference type="AlphaFoldDB" id="A0A9Y2AIT3"/>
<dbReference type="InterPro" id="IPR007419">
    <property type="entry name" value="BFD-like_2Fe2S-bd_dom"/>
</dbReference>
<dbReference type="CDD" id="cd19946">
    <property type="entry name" value="GlpA-like_Fer2_BFD-like"/>
    <property type="match status" value="1"/>
</dbReference>
<proteinExistence type="predicted"/>
<name>A0A9Y2AIT3_9FIRM</name>
<reference evidence="3" key="1">
    <citation type="submission" date="2023-03" db="EMBL/GenBank/DDBJ databases">
        <title>Selenobaculum gbiensis gen. nov. sp. nov., a new bacterium isolated from the gut microbiota of IBD patient.</title>
        <authorList>
            <person name="Yeo S."/>
            <person name="Park H."/>
            <person name="Huh C.S."/>
        </authorList>
    </citation>
    <scope>NUCLEOTIDE SEQUENCE</scope>
    <source>
        <strain evidence="3">ICN-92133</strain>
    </source>
</reference>
<dbReference type="Gene3D" id="1.10.10.1100">
    <property type="entry name" value="BFD-like [2Fe-2S]-binding domain"/>
    <property type="match status" value="1"/>
</dbReference>
<keyword evidence="4" id="KW-1185">Reference proteome</keyword>
<dbReference type="Pfam" id="PF04324">
    <property type="entry name" value="Fer2_BFD"/>
    <property type="match status" value="1"/>
</dbReference>
<feature type="domain" description="FAD dependent oxidoreductase" evidence="1">
    <location>
        <begin position="3"/>
        <end position="352"/>
    </location>
</feature>
<dbReference type="SUPFAM" id="SSF54373">
    <property type="entry name" value="FAD-linked reductases, C-terminal domain"/>
    <property type="match status" value="1"/>
</dbReference>
<dbReference type="KEGG" id="sgbi:P3F81_12260"/>
<evidence type="ECO:0000313" key="3">
    <source>
        <dbReference type="EMBL" id="WIW70642.1"/>
    </source>
</evidence>
<dbReference type="EMBL" id="CP120678">
    <property type="protein sequence ID" value="WIW70642.1"/>
    <property type="molecule type" value="Genomic_DNA"/>
</dbReference>
<dbReference type="Gene3D" id="3.30.9.10">
    <property type="entry name" value="D-Amino Acid Oxidase, subunit A, domain 2"/>
    <property type="match status" value="1"/>
</dbReference>
<dbReference type="InterPro" id="IPR041854">
    <property type="entry name" value="BFD-like_2Fe2S-bd_dom_sf"/>
</dbReference>
<dbReference type="PANTHER" id="PTHR42720:SF1">
    <property type="entry name" value="GLYCEROL 3-PHOSPHATE OXIDASE"/>
    <property type="match status" value="1"/>
</dbReference>
<evidence type="ECO:0000313" key="4">
    <source>
        <dbReference type="Proteomes" id="UP001243623"/>
    </source>
</evidence>
<accession>A0A9Y2AIT3</accession>
<dbReference type="SUPFAM" id="SSF51905">
    <property type="entry name" value="FAD/NAD(P)-binding domain"/>
    <property type="match status" value="1"/>
</dbReference>
<dbReference type="Gene3D" id="3.50.50.60">
    <property type="entry name" value="FAD/NAD(P)-binding domain"/>
    <property type="match status" value="1"/>
</dbReference>
<dbReference type="Proteomes" id="UP001243623">
    <property type="component" value="Chromosome"/>
</dbReference>
<dbReference type="PANTHER" id="PTHR42720">
    <property type="entry name" value="GLYCEROL-3-PHOSPHATE DEHYDROGENASE"/>
    <property type="match status" value="1"/>
</dbReference>
<sequence>MYDICVIGAGVVGTNIARELAKYELKVCVIEKLGDVGCGCSKANSGIVHGGYSDEPGTIKAELCVKGNRMYEQMEKELNFGYRKTGSFVLAFNEEENEKLDEIYHKGIKNGVEGLEIIDGDKARQMEPHLSETVTKALYCENAGVTSPYEFVIALAENAIANGVEIKLNSEVTKIVQKEEYFEVEINQKEIIKSQYVINSAGIYSDAIAKMAGIDEYDIHASRGQYIILDKTQNNLANAVIFQVPTKLGKGILVTSTYHGNLLIGPNAEEINDKEDLSTDEDALIHIAELAKKSVPEISLKRALKSFAGNRPKSNKKDWVIEESRVKRFINLIGIDSPGLTSSPAIALKVVEILKVSGLNLLPKTEFRSYRAPIIKKKTADFKGSIDSKDPNLHIICRCESVTEAEIMDALHRGLPVNTLDGVARRTRAGFGPCQGAFCGPRVRKILARELNVEPDEIKGRVNRFEEIVTRVKRLDITKIH</sequence>
<dbReference type="Pfam" id="PF01266">
    <property type="entry name" value="DAO"/>
    <property type="match status" value="1"/>
</dbReference>
<evidence type="ECO:0000259" key="1">
    <source>
        <dbReference type="Pfam" id="PF01266"/>
    </source>
</evidence>
<dbReference type="InterPro" id="IPR006076">
    <property type="entry name" value="FAD-dep_OxRdtase"/>
</dbReference>
<dbReference type="InterPro" id="IPR052745">
    <property type="entry name" value="G3P_Oxidase/Oxidoreductase"/>
</dbReference>
<feature type="domain" description="BFD-like [2Fe-2S]-binding" evidence="2">
    <location>
        <begin position="395"/>
        <end position="449"/>
    </location>
</feature>
<evidence type="ECO:0000259" key="2">
    <source>
        <dbReference type="Pfam" id="PF04324"/>
    </source>
</evidence>
<gene>
    <name evidence="3" type="ORF">P3F81_12260</name>
</gene>
<organism evidence="3 4">
    <name type="scientific">Selenobaculum gibii</name>
    <dbReference type="NCBI Taxonomy" id="3054208"/>
    <lineage>
        <taxon>Bacteria</taxon>
        <taxon>Bacillati</taxon>
        <taxon>Bacillota</taxon>
        <taxon>Negativicutes</taxon>
        <taxon>Selenomonadales</taxon>
        <taxon>Selenomonadaceae</taxon>
        <taxon>Selenobaculum</taxon>
    </lineage>
</organism>
<dbReference type="RefSeq" id="WP_147669536.1">
    <property type="nucleotide sequence ID" value="NZ_CP120678.1"/>
</dbReference>
<dbReference type="InterPro" id="IPR036188">
    <property type="entry name" value="FAD/NAD-bd_sf"/>
</dbReference>
<protein>
    <submittedName>
        <fullName evidence="3">NAD(P)/FAD-dependent oxidoreductase</fullName>
    </submittedName>
</protein>